<evidence type="ECO:0000313" key="8">
    <source>
        <dbReference type="EMBL" id="CED72142.1"/>
    </source>
</evidence>
<dbReference type="Gene3D" id="3.30.1360.40">
    <property type="match status" value="1"/>
</dbReference>
<comment type="subcellular location">
    <subcellularLocation>
        <location evidence="1 6">Cytoplasm</location>
    </subcellularLocation>
</comment>
<comment type="similarity">
    <text evidence="2 6">Belongs to the RRF family.</text>
</comment>
<dbReference type="GO" id="GO:0002184">
    <property type="term" value="P:cytoplasmic translational termination"/>
    <property type="evidence" value="ECO:0007669"/>
    <property type="project" value="TreeGrafter"/>
</dbReference>
<keyword evidence="4 6" id="KW-0648">Protein biosynthesis</keyword>
<evidence type="ECO:0000256" key="5">
    <source>
        <dbReference type="ARBA" id="ARBA00025050"/>
    </source>
</evidence>
<evidence type="ECO:0000256" key="3">
    <source>
        <dbReference type="ARBA" id="ARBA00022490"/>
    </source>
</evidence>
<evidence type="ECO:0000256" key="6">
    <source>
        <dbReference type="HAMAP-Rule" id="MF_00040"/>
    </source>
</evidence>
<dbReference type="GO" id="GO:0005829">
    <property type="term" value="C:cytosol"/>
    <property type="evidence" value="ECO:0007669"/>
    <property type="project" value="GOC"/>
</dbReference>
<dbReference type="STRING" id="80852.AWOD_I_2077"/>
<dbReference type="PATRIC" id="fig|80852.17.peg.2148"/>
<keyword evidence="3 6" id="KW-0963">Cytoplasm</keyword>
<dbReference type="Proteomes" id="UP000032427">
    <property type="component" value="Chromosome 1"/>
</dbReference>
<dbReference type="OrthoDB" id="9804006at2"/>
<evidence type="ECO:0000256" key="4">
    <source>
        <dbReference type="ARBA" id="ARBA00022917"/>
    </source>
</evidence>
<comment type="function">
    <text evidence="5 6">Responsible for the release of ribosomes from messenger RNA at the termination of protein biosynthesis. May increase the efficiency of translation by recycling ribosomes from one round of translation to another.</text>
</comment>
<dbReference type="EMBL" id="LN554846">
    <property type="protein sequence ID" value="CED72142.1"/>
    <property type="molecule type" value="Genomic_DNA"/>
</dbReference>
<protein>
    <recommendedName>
        <fullName evidence="6">Ribosome-recycling factor</fullName>
        <shortName evidence="6">RRF</shortName>
    </recommendedName>
    <alternativeName>
        <fullName evidence="6">Ribosome-releasing factor</fullName>
    </alternativeName>
</protein>
<dbReference type="InterPro" id="IPR023584">
    <property type="entry name" value="Ribosome_recyc_fac_dom"/>
</dbReference>
<feature type="domain" description="Ribosome recycling factor" evidence="7">
    <location>
        <begin position="21"/>
        <end position="183"/>
    </location>
</feature>
<dbReference type="FunFam" id="1.10.132.20:FF:000001">
    <property type="entry name" value="Ribosome-recycling factor"/>
    <property type="match status" value="1"/>
</dbReference>
<accession>A0A090INS2</accession>
<gene>
    <name evidence="6 8" type="primary">frr</name>
    <name evidence="8" type="ORF">AWOD_I_2077</name>
</gene>
<evidence type="ECO:0000256" key="2">
    <source>
        <dbReference type="ARBA" id="ARBA00005912"/>
    </source>
</evidence>
<dbReference type="SUPFAM" id="SSF55194">
    <property type="entry name" value="Ribosome recycling factor, RRF"/>
    <property type="match status" value="1"/>
</dbReference>
<dbReference type="HAMAP" id="MF_00040">
    <property type="entry name" value="RRF"/>
    <property type="match status" value="1"/>
</dbReference>
<reference evidence="9" key="1">
    <citation type="submission" date="2014-09" db="EMBL/GenBank/DDBJ databases">
        <authorList>
            <person name="Hjerde E."/>
        </authorList>
    </citation>
    <scope>NUCLEOTIDE SEQUENCE [LARGE SCALE GENOMIC DNA]</scope>
    <source>
        <strain evidence="9">06/09/139</strain>
    </source>
</reference>
<dbReference type="PANTHER" id="PTHR20982:SF3">
    <property type="entry name" value="MITOCHONDRIAL RIBOSOME RECYCLING FACTOR PSEUDO 1"/>
    <property type="match status" value="1"/>
</dbReference>
<dbReference type="FunFam" id="3.30.1360.40:FF:000001">
    <property type="entry name" value="Ribosome-recycling factor"/>
    <property type="match status" value="1"/>
</dbReference>
<evidence type="ECO:0000256" key="1">
    <source>
        <dbReference type="ARBA" id="ARBA00004496"/>
    </source>
</evidence>
<dbReference type="HOGENOM" id="CLU_073981_2_1_6"/>
<dbReference type="PANTHER" id="PTHR20982">
    <property type="entry name" value="RIBOSOME RECYCLING FACTOR"/>
    <property type="match status" value="1"/>
</dbReference>
<name>A0A090INS2_9GAMM</name>
<proteinExistence type="inferred from homology"/>
<dbReference type="InterPro" id="IPR036191">
    <property type="entry name" value="RRF_sf"/>
</dbReference>
<keyword evidence="9" id="KW-1185">Reference proteome</keyword>
<dbReference type="GeneID" id="28541654"/>
<dbReference type="InterPro" id="IPR002661">
    <property type="entry name" value="Ribosome_recyc_fac"/>
</dbReference>
<sequence length="185" mass="20600">MINEIKKDAQERMEKSVEALRNSLLKIRTGRAHPSLLAGLSVEYYGARTPINQVANIIAEDSRTLAITVFDKELAGLVEKAIMMSDLGLNPMSAGTVIRVPLPPLTEERRKDLVKIVRGEAENGRVAVRNIRRDANGDVKALLKEKEISEDDDRRAQDEIQKLTDAAVKSIDEVLAVKEKELMEV</sequence>
<dbReference type="CDD" id="cd00520">
    <property type="entry name" value="RRF"/>
    <property type="match status" value="1"/>
</dbReference>
<dbReference type="KEGG" id="awd:AWOD_I_2077"/>
<dbReference type="AlphaFoldDB" id="A0A090INS2"/>
<dbReference type="GO" id="GO:0043023">
    <property type="term" value="F:ribosomal large subunit binding"/>
    <property type="evidence" value="ECO:0007669"/>
    <property type="project" value="TreeGrafter"/>
</dbReference>
<evidence type="ECO:0000259" key="7">
    <source>
        <dbReference type="Pfam" id="PF01765"/>
    </source>
</evidence>
<dbReference type="NCBIfam" id="TIGR00496">
    <property type="entry name" value="frr"/>
    <property type="match status" value="1"/>
</dbReference>
<dbReference type="Gene3D" id="1.10.132.20">
    <property type="entry name" value="Ribosome-recycling factor"/>
    <property type="match status" value="1"/>
</dbReference>
<evidence type="ECO:0000313" key="9">
    <source>
        <dbReference type="Proteomes" id="UP000032427"/>
    </source>
</evidence>
<dbReference type="Pfam" id="PF01765">
    <property type="entry name" value="RRF"/>
    <property type="match status" value="1"/>
</dbReference>
<organism evidence="8 9">
    <name type="scientific">Aliivibrio wodanis</name>
    <dbReference type="NCBI Taxonomy" id="80852"/>
    <lineage>
        <taxon>Bacteria</taxon>
        <taxon>Pseudomonadati</taxon>
        <taxon>Pseudomonadota</taxon>
        <taxon>Gammaproteobacteria</taxon>
        <taxon>Vibrionales</taxon>
        <taxon>Vibrionaceae</taxon>
        <taxon>Aliivibrio</taxon>
    </lineage>
</organism>